<sequence length="63" mass="7107">MDKPKHMGSPKIVRRAMTTSDFPELLAASTRRARYGDRFELSHRAIETDDLSALMTEAKGRGE</sequence>
<dbReference type="OrthoDB" id="9806592at2"/>
<reference evidence="1 2" key="1">
    <citation type="submission" date="2018-01" db="EMBL/GenBank/DDBJ databases">
        <title>Draft Genome Sequence of Komagataeibacter maltaceti LMG 1529, a Vinegar Producing Acetic Acid Bacterium Isolated from Malt Vinegar Brewery Acetifiers.</title>
        <authorList>
            <person name="Zhang Q."/>
            <person name="Hollensteiner J."/>
            <person name="Poehlein A."/>
            <person name="Daniel R."/>
        </authorList>
    </citation>
    <scope>NUCLEOTIDE SEQUENCE [LARGE SCALE GENOMIC DNA]</scope>
    <source>
        <strain evidence="1 2">LMG 1529</strain>
    </source>
</reference>
<dbReference type="AlphaFoldDB" id="A0A2S3W422"/>
<keyword evidence="2" id="KW-1185">Reference proteome</keyword>
<proteinExistence type="predicted"/>
<evidence type="ECO:0000313" key="2">
    <source>
        <dbReference type="Proteomes" id="UP000237344"/>
    </source>
</evidence>
<dbReference type="RefSeq" id="WP_110094414.1">
    <property type="nucleotide sequence ID" value="NZ_NKUE01000013.1"/>
</dbReference>
<dbReference type="EMBL" id="POTC01000006">
    <property type="protein sequence ID" value="POF63558.1"/>
    <property type="molecule type" value="Genomic_DNA"/>
</dbReference>
<comment type="caution">
    <text evidence="1">The sequence shown here is derived from an EMBL/GenBank/DDBJ whole genome shotgun (WGS) entry which is preliminary data.</text>
</comment>
<evidence type="ECO:0000313" key="1">
    <source>
        <dbReference type="EMBL" id="POF63558.1"/>
    </source>
</evidence>
<accession>A0A2S3W422</accession>
<protein>
    <submittedName>
        <fullName evidence="1">Uncharacterized protein</fullName>
    </submittedName>
</protein>
<organism evidence="1 2">
    <name type="scientific">Novacetimonas maltaceti</name>
    <dbReference type="NCBI Taxonomy" id="1203393"/>
    <lineage>
        <taxon>Bacteria</taxon>
        <taxon>Pseudomonadati</taxon>
        <taxon>Pseudomonadota</taxon>
        <taxon>Alphaproteobacteria</taxon>
        <taxon>Acetobacterales</taxon>
        <taxon>Acetobacteraceae</taxon>
        <taxon>Novacetimonas</taxon>
    </lineage>
</organism>
<gene>
    <name evidence="1" type="ORF">KMAL_07380</name>
</gene>
<dbReference type="Proteomes" id="UP000237344">
    <property type="component" value="Unassembled WGS sequence"/>
</dbReference>
<name>A0A2S3W422_9PROT</name>